<evidence type="ECO:0000259" key="6">
    <source>
        <dbReference type="Pfam" id="PF04453"/>
    </source>
</evidence>
<dbReference type="Gene3D" id="2.60.450.10">
    <property type="entry name" value="Lipopolysaccharide (LPS) transport protein A like domain"/>
    <property type="match status" value="1"/>
</dbReference>
<evidence type="ECO:0000256" key="3">
    <source>
        <dbReference type="ARBA" id="ARBA00023237"/>
    </source>
</evidence>
<reference evidence="7 8" key="1">
    <citation type="journal article" date="2012" name="J. Bacteriol.">
        <title>Genome Sequence of Strain IMCC14465, Isolated from the East Sea, Belonging to the PS1 Clade of Alphaproteobacteria.</title>
        <authorList>
            <person name="Yang S.J."/>
            <person name="Kang I."/>
            <person name="Cho J.C."/>
        </authorList>
    </citation>
    <scope>NUCLEOTIDE SEQUENCE [LARGE SCALE GENOMIC DNA]</scope>
    <source>
        <strain evidence="7 8">IMCC14465</strain>
    </source>
</reference>
<dbReference type="GO" id="GO:1990351">
    <property type="term" value="C:transporter complex"/>
    <property type="evidence" value="ECO:0007669"/>
    <property type="project" value="TreeGrafter"/>
</dbReference>
<dbReference type="GO" id="GO:0015920">
    <property type="term" value="P:lipopolysaccharide transport"/>
    <property type="evidence" value="ECO:0007669"/>
    <property type="project" value="InterPro"/>
</dbReference>
<dbReference type="InterPro" id="IPR050218">
    <property type="entry name" value="LptD"/>
</dbReference>
<dbReference type="GO" id="GO:0009279">
    <property type="term" value="C:cell outer membrane"/>
    <property type="evidence" value="ECO:0007669"/>
    <property type="project" value="UniProtKB-SubCell"/>
</dbReference>
<evidence type="ECO:0000256" key="2">
    <source>
        <dbReference type="ARBA" id="ARBA00023136"/>
    </source>
</evidence>
<comment type="caution">
    <text evidence="7">The sequence shown here is derived from an EMBL/GenBank/DDBJ whole genome shotgun (WGS) entry which is preliminary data.</text>
</comment>
<feature type="signal peptide" evidence="4">
    <location>
        <begin position="1"/>
        <end position="22"/>
    </location>
</feature>
<dbReference type="HAMAP" id="MF_01411">
    <property type="entry name" value="LPS_assembly_LptD"/>
    <property type="match status" value="1"/>
</dbReference>
<sequence length="706" mass="79327" precursor="true">MRSIFLAGFIMCLCMTPLQVKAQNQNDNQALIEADSMSFEQDTEIVSASGNVTIQYRGRELRADTITWDQKSDRIIASDNVILIDTDGTRVTTQSAELRDEMKQATLKKFSLMMKNNLSFKGETASRQAGKSTKISKAIFTACKPCKNNPNAAPTWQLRSGETIYDETGETIFHKNVRLEMRGVPVFYFPYLVHPAPDVKKRSGFLFPDIKSSTDTGADIALPYFINLAPDYDLTLTPRLIANGGSMLGFDWRQKIPQGTYSIAGNGLWVDEDKNVDNDKTFRGNIEGKGVFKLNENWRAGFNYWWLSDKSFMRRYDINDADYFTSQAYLRKTSGRNIIDVRLLDFKTSIVDIDEDAQPEVAPQIRTAHYFENLAGGDLRLSSDFLSLSRKNGTDVTRAVAETEWTRQSILKSGQILDYFGGIRGAYHDYEIDNNGQNLSDNSAVVLGHAGAKWRMPFIKRQAAGAVIIEPTAQVIIANEETSQSSIPNEDSPSTEFDSLNIFDVYRHTGFDRFDTGNRLDVGVNTLFEADNGSSYSMFVGKSYRDKATTQPTIGTKSGKKASDWLLDFDLQQASGFGFNGQLRFDDDNQRLIRSDGEISASIKQAHFALRYTHLDASITSDGSDREEARGSLDINLSENWRLNSYVRYDVEREQRLKNSIGLTYRDDCTDISLTFNQSFTQNGNIGPRNGIAFKIILRTLGGSNR</sequence>
<dbReference type="AlphaFoldDB" id="J9DXT3"/>
<evidence type="ECO:0000256" key="4">
    <source>
        <dbReference type="HAMAP-Rule" id="MF_01411"/>
    </source>
</evidence>
<dbReference type="PANTHER" id="PTHR30189">
    <property type="entry name" value="LPS-ASSEMBLY PROTEIN"/>
    <property type="match status" value="1"/>
</dbReference>
<dbReference type="EMBL" id="ALYF01000002">
    <property type="protein sequence ID" value="EJW21857.1"/>
    <property type="molecule type" value="Genomic_DNA"/>
</dbReference>
<gene>
    <name evidence="4" type="primary">lptD</name>
    <name evidence="7" type="ORF">IMCC14465_02510</name>
</gene>
<dbReference type="Pfam" id="PF04453">
    <property type="entry name" value="LptD"/>
    <property type="match status" value="1"/>
</dbReference>
<dbReference type="InterPro" id="IPR020889">
    <property type="entry name" value="LipoPS_assembly_LptD"/>
</dbReference>
<comment type="caution">
    <text evidence="4">Lacks conserved residue(s) required for the propagation of feature annotation.</text>
</comment>
<dbReference type="InterPro" id="IPR005653">
    <property type="entry name" value="OstA-like_N"/>
</dbReference>
<keyword evidence="2 4" id="KW-0472">Membrane</keyword>
<comment type="similarity">
    <text evidence="4">Belongs to the LptD family.</text>
</comment>
<feature type="domain" description="Organic solvent tolerance-like N-terminal" evidence="5">
    <location>
        <begin position="32"/>
        <end position="117"/>
    </location>
</feature>
<comment type="function">
    <text evidence="4">Involved in the assembly of lipopolysaccharide (LPS) at the surface of the outer membrane.</text>
</comment>
<evidence type="ECO:0000313" key="8">
    <source>
        <dbReference type="Proteomes" id="UP000004836"/>
    </source>
</evidence>
<proteinExistence type="inferred from homology"/>
<dbReference type="GO" id="GO:0043165">
    <property type="term" value="P:Gram-negative-bacterium-type cell outer membrane assembly"/>
    <property type="evidence" value="ECO:0007669"/>
    <property type="project" value="UniProtKB-UniRule"/>
</dbReference>
<evidence type="ECO:0000256" key="1">
    <source>
        <dbReference type="ARBA" id="ARBA00022729"/>
    </source>
</evidence>
<evidence type="ECO:0000313" key="7">
    <source>
        <dbReference type="EMBL" id="EJW21857.1"/>
    </source>
</evidence>
<dbReference type="PANTHER" id="PTHR30189:SF1">
    <property type="entry name" value="LPS-ASSEMBLY PROTEIN LPTD"/>
    <property type="match status" value="1"/>
</dbReference>
<evidence type="ECO:0000259" key="5">
    <source>
        <dbReference type="Pfam" id="PF03968"/>
    </source>
</evidence>
<name>J9DXT3_9PROT</name>
<feature type="domain" description="LptD C-terminal" evidence="6">
    <location>
        <begin position="282"/>
        <end position="641"/>
    </location>
</feature>
<feature type="chain" id="PRO_5009015747" description="LPS-assembly protein LptD" evidence="4">
    <location>
        <begin position="23"/>
        <end position="706"/>
    </location>
</feature>
<dbReference type="Proteomes" id="UP000004836">
    <property type="component" value="Unassembled WGS sequence"/>
</dbReference>
<dbReference type="Pfam" id="PF03968">
    <property type="entry name" value="LptD_N"/>
    <property type="match status" value="1"/>
</dbReference>
<dbReference type="InterPro" id="IPR007543">
    <property type="entry name" value="LptD_C"/>
</dbReference>
<keyword evidence="1 4" id="KW-0732">Signal</keyword>
<comment type="subunit">
    <text evidence="4">Component of the lipopolysaccharide transport and assembly complex.</text>
</comment>
<dbReference type="eggNOG" id="COG1452">
    <property type="taxonomic scope" value="Bacteria"/>
</dbReference>
<keyword evidence="3 4" id="KW-0998">Cell outer membrane</keyword>
<accession>J9DXT3</accession>
<keyword evidence="8" id="KW-1185">Reference proteome</keyword>
<protein>
    <recommendedName>
        <fullName evidence="4">LPS-assembly protein LptD</fullName>
    </recommendedName>
</protein>
<dbReference type="STRING" id="1220535.IMCC14465_02510"/>
<organism evidence="7 8">
    <name type="scientific">alpha proteobacterium IMCC14465</name>
    <dbReference type="NCBI Taxonomy" id="1220535"/>
    <lineage>
        <taxon>Bacteria</taxon>
        <taxon>Pseudomonadati</taxon>
        <taxon>Pseudomonadota</taxon>
        <taxon>Alphaproteobacteria</taxon>
        <taxon>PS1 clade</taxon>
    </lineage>
</organism>
<comment type="subcellular location">
    <subcellularLocation>
        <location evidence="4">Cell outer membrane</location>
    </subcellularLocation>
</comment>